<keyword evidence="2" id="KW-1185">Reference proteome</keyword>
<accession>A0ABW2TZU9</accession>
<dbReference type="EMBL" id="JBHTEK010000001">
    <property type="protein sequence ID" value="MFC7666743.1"/>
    <property type="molecule type" value="Genomic_DNA"/>
</dbReference>
<gene>
    <name evidence="1" type="ORF">ACFQT0_04400</name>
</gene>
<proteinExistence type="predicted"/>
<protein>
    <submittedName>
        <fullName evidence="1">Uncharacterized protein</fullName>
    </submittedName>
</protein>
<dbReference type="RefSeq" id="WP_380200699.1">
    <property type="nucleotide sequence ID" value="NZ_JBHTEK010000001.1"/>
</dbReference>
<dbReference type="Proteomes" id="UP001596513">
    <property type="component" value="Unassembled WGS sequence"/>
</dbReference>
<comment type="caution">
    <text evidence="1">The sequence shown here is derived from an EMBL/GenBank/DDBJ whole genome shotgun (WGS) entry which is preliminary data.</text>
</comment>
<evidence type="ECO:0000313" key="1">
    <source>
        <dbReference type="EMBL" id="MFC7666743.1"/>
    </source>
</evidence>
<sequence length="104" mass="11216">MSQLHEQAGVEGQGAGRTYVLGVVHHAPEGRQLGQRQRPARVFDNGGQLQHLVAVRVRAGRFEVEGNVAHGCLQVRSRTAQLRTAVESSPATRCSGQCNFSQVA</sequence>
<reference evidence="2" key="1">
    <citation type="journal article" date="2019" name="Int. J. Syst. Evol. Microbiol.">
        <title>The Global Catalogue of Microorganisms (GCM) 10K type strain sequencing project: providing services to taxonomists for standard genome sequencing and annotation.</title>
        <authorList>
            <consortium name="The Broad Institute Genomics Platform"/>
            <consortium name="The Broad Institute Genome Sequencing Center for Infectious Disease"/>
            <person name="Wu L."/>
            <person name="Ma J."/>
        </authorList>
    </citation>
    <scope>NUCLEOTIDE SEQUENCE [LARGE SCALE GENOMIC DNA]</scope>
    <source>
        <strain evidence="2">JCM 19635</strain>
    </source>
</reference>
<evidence type="ECO:0000313" key="2">
    <source>
        <dbReference type="Proteomes" id="UP001596513"/>
    </source>
</evidence>
<organism evidence="1 2">
    <name type="scientific">Hymenobacter humi</name>
    <dbReference type="NCBI Taxonomy" id="1411620"/>
    <lineage>
        <taxon>Bacteria</taxon>
        <taxon>Pseudomonadati</taxon>
        <taxon>Bacteroidota</taxon>
        <taxon>Cytophagia</taxon>
        <taxon>Cytophagales</taxon>
        <taxon>Hymenobacteraceae</taxon>
        <taxon>Hymenobacter</taxon>
    </lineage>
</organism>
<name>A0ABW2TZU9_9BACT</name>